<dbReference type="STRING" id="3750.A0A498IVP8"/>
<reference evidence="1 2" key="1">
    <citation type="submission" date="2018-10" db="EMBL/GenBank/DDBJ databases">
        <title>A high-quality apple genome assembly.</title>
        <authorList>
            <person name="Hu J."/>
        </authorList>
    </citation>
    <scope>NUCLEOTIDE SEQUENCE [LARGE SCALE GENOMIC DNA]</scope>
    <source>
        <strain evidence="2">cv. HFTH1</strain>
        <tissue evidence="1">Young leaf</tissue>
    </source>
</reference>
<keyword evidence="2" id="KW-1185">Reference proteome</keyword>
<dbReference type="Proteomes" id="UP000290289">
    <property type="component" value="Chromosome 10"/>
</dbReference>
<comment type="caution">
    <text evidence="1">The sequence shown here is derived from an EMBL/GenBank/DDBJ whole genome shotgun (WGS) entry which is preliminary data.</text>
</comment>
<dbReference type="InterPro" id="IPR009097">
    <property type="entry name" value="Cyclic_Pdiesterase"/>
</dbReference>
<dbReference type="PANTHER" id="PTHR28141:SF1">
    <property type="entry name" value="2',3'-CYCLIC-NUCLEOTIDE 3'-PHOSPHODIESTERASE"/>
    <property type="match status" value="1"/>
</dbReference>
<evidence type="ECO:0000313" key="2">
    <source>
        <dbReference type="Proteomes" id="UP000290289"/>
    </source>
</evidence>
<dbReference type="AlphaFoldDB" id="A0A498IVP8"/>
<dbReference type="GO" id="GO:0004113">
    <property type="term" value="F:2',3'-cyclic-nucleotide 3'-phosphodiesterase activity"/>
    <property type="evidence" value="ECO:0007669"/>
    <property type="project" value="TreeGrafter"/>
</dbReference>
<dbReference type="Gene3D" id="3.90.1140.10">
    <property type="entry name" value="Cyclic phosphodiesterase"/>
    <property type="match status" value="1"/>
</dbReference>
<dbReference type="SUPFAM" id="SSF55144">
    <property type="entry name" value="LigT-like"/>
    <property type="match status" value="1"/>
</dbReference>
<name>A0A498IVP8_MALDO</name>
<proteinExistence type="predicted"/>
<protein>
    <submittedName>
        <fullName evidence="1">Uncharacterized protein</fullName>
    </submittedName>
</protein>
<accession>A0A498IVP8</accession>
<organism evidence="1 2">
    <name type="scientific">Malus domestica</name>
    <name type="common">Apple</name>
    <name type="synonym">Pyrus malus</name>
    <dbReference type="NCBI Taxonomy" id="3750"/>
    <lineage>
        <taxon>Eukaryota</taxon>
        <taxon>Viridiplantae</taxon>
        <taxon>Streptophyta</taxon>
        <taxon>Embryophyta</taxon>
        <taxon>Tracheophyta</taxon>
        <taxon>Spermatophyta</taxon>
        <taxon>Magnoliopsida</taxon>
        <taxon>eudicotyledons</taxon>
        <taxon>Gunneridae</taxon>
        <taxon>Pentapetalae</taxon>
        <taxon>rosids</taxon>
        <taxon>fabids</taxon>
        <taxon>Rosales</taxon>
        <taxon>Rosaceae</taxon>
        <taxon>Amygdaloideae</taxon>
        <taxon>Maleae</taxon>
        <taxon>Malus</taxon>
    </lineage>
</organism>
<sequence length="95" mass="10391">MANPQTTSTAVEVKNVYAMVALPPDDGLNAEFGGPQFEPHITVVGPISLTLEDALTKFRSASEDLNAYETKVDHVATGTFFYQCMFLLINPTPQR</sequence>
<dbReference type="PANTHER" id="PTHR28141">
    <property type="entry name" value="2',3'-CYCLIC-NUCLEOTIDE 3'-PHOSPHODIESTERASE"/>
    <property type="match status" value="1"/>
</dbReference>
<evidence type="ECO:0000313" key="1">
    <source>
        <dbReference type="EMBL" id="RXH86345.1"/>
    </source>
</evidence>
<dbReference type="InterPro" id="IPR012386">
    <property type="entry name" value="Cyclic-nucl_3Pdiesterase"/>
</dbReference>
<gene>
    <name evidence="1" type="ORF">DVH24_017398</name>
</gene>
<dbReference type="EMBL" id="RDQH01000336">
    <property type="protein sequence ID" value="RXH86345.1"/>
    <property type="molecule type" value="Genomic_DNA"/>
</dbReference>
<dbReference type="GO" id="GO:0009187">
    <property type="term" value="P:cyclic nucleotide metabolic process"/>
    <property type="evidence" value="ECO:0007669"/>
    <property type="project" value="TreeGrafter"/>
</dbReference>